<comment type="subunit">
    <text evidence="9">The complex comprises the extracytoplasmic solute receptor protein and the two transmembrane proteins.</text>
</comment>
<accession>A0A1F6VGU9</accession>
<dbReference type="Proteomes" id="UP000179076">
    <property type="component" value="Unassembled WGS sequence"/>
</dbReference>
<feature type="transmembrane region" description="Helical" evidence="9">
    <location>
        <begin position="53"/>
        <end position="70"/>
    </location>
</feature>
<dbReference type="AlphaFoldDB" id="A0A1F6VGU9"/>
<dbReference type="PANTHER" id="PTHR35011">
    <property type="entry name" value="2,3-DIKETO-L-GULONATE TRAP TRANSPORTER SMALL PERMEASE PROTEIN YIAM"/>
    <property type="match status" value="1"/>
</dbReference>
<evidence type="ECO:0000256" key="9">
    <source>
        <dbReference type="RuleBase" id="RU369079"/>
    </source>
</evidence>
<evidence type="ECO:0000256" key="2">
    <source>
        <dbReference type="ARBA" id="ARBA00022448"/>
    </source>
</evidence>
<evidence type="ECO:0000256" key="5">
    <source>
        <dbReference type="ARBA" id="ARBA00022692"/>
    </source>
</evidence>
<keyword evidence="2 9" id="KW-0813">Transport</keyword>
<protein>
    <recommendedName>
        <fullName evidence="9">TRAP transporter small permease protein</fullName>
    </recommendedName>
</protein>
<comment type="caution">
    <text evidence="11">The sequence shown here is derived from an EMBL/GenBank/DDBJ whole genome shotgun (WGS) entry which is preliminary data.</text>
</comment>
<evidence type="ECO:0000256" key="4">
    <source>
        <dbReference type="ARBA" id="ARBA00022519"/>
    </source>
</evidence>
<dbReference type="GO" id="GO:0022857">
    <property type="term" value="F:transmembrane transporter activity"/>
    <property type="evidence" value="ECO:0007669"/>
    <property type="project" value="UniProtKB-UniRule"/>
</dbReference>
<gene>
    <name evidence="11" type="ORF">A2W18_11945</name>
</gene>
<keyword evidence="7 9" id="KW-0472">Membrane</keyword>
<feature type="transmembrane region" description="Helical" evidence="9">
    <location>
        <begin position="21"/>
        <end position="41"/>
    </location>
</feature>
<feature type="transmembrane region" description="Helical" evidence="9">
    <location>
        <begin position="134"/>
        <end position="151"/>
    </location>
</feature>
<keyword evidence="3" id="KW-1003">Cell membrane</keyword>
<evidence type="ECO:0000256" key="7">
    <source>
        <dbReference type="ARBA" id="ARBA00023136"/>
    </source>
</evidence>
<keyword evidence="6 9" id="KW-1133">Transmembrane helix</keyword>
<keyword evidence="4 9" id="KW-0997">Cell inner membrane</keyword>
<evidence type="ECO:0000313" key="11">
    <source>
        <dbReference type="EMBL" id="OGI68798.1"/>
    </source>
</evidence>
<organism evidence="11 12">
    <name type="scientific">Candidatus Muproteobacteria bacterium RBG_16_60_9</name>
    <dbReference type="NCBI Taxonomy" id="1817755"/>
    <lineage>
        <taxon>Bacteria</taxon>
        <taxon>Pseudomonadati</taxon>
        <taxon>Pseudomonadota</taxon>
        <taxon>Candidatus Muproteobacteria</taxon>
    </lineage>
</organism>
<sequence length="191" mass="21554">MKILLTISRAIDTVNERVGRVLIWLVLIMVLISAGNATSRYLLNIASNAWLEMQWYLFAAVFLLGAGYTLRHNEHIRIDVISSQLSPRARIWIDIIGTALFLLPVSLYIMWLSWPIFMNAWTSNEISVNAGGLIRWPARLLVPLGFFLLSLQGVSELIKRVAVLRGLIPDPTEHHAIAALEIIQTDDGEQR</sequence>
<keyword evidence="11" id="KW-0762">Sugar transport</keyword>
<dbReference type="GO" id="GO:0005886">
    <property type="term" value="C:plasma membrane"/>
    <property type="evidence" value="ECO:0007669"/>
    <property type="project" value="UniProtKB-SubCell"/>
</dbReference>
<evidence type="ECO:0000256" key="6">
    <source>
        <dbReference type="ARBA" id="ARBA00022989"/>
    </source>
</evidence>
<proteinExistence type="inferred from homology"/>
<comment type="subcellular location">
    <subcellularLocation>
        <location evidence="1 9">Cell inner membrane</location>
        <topology evidence="1 9">Multi-pass membrane protein</topology>
    </subcellularLocation>
</comment>
<comment type="function">
    <text evidence="9">Part of the tripartite ATP-independent periplasmic (TRAP) transport system.</text>
</comment>
<dbReference type="InterPro" id="IPR055348">
    <property type="entry name" value="DctQ"/>
</dbReference>
<feature type="transmembrane region" description="Helical" evidence="9">
    <location>
        <begin position="91"/>
        <end position="114"/>
    </location>
</feature>
<evidence type="ECO:0000256" key="3">
    <source>
        <dbReference type="ARBA" id="ARBA00022475"/>
    </source>
</evidence>
<dbReference type="Pfam" id="PF04290">
    <property type="entry name" value="DctQ"/>
    <property type="match status" value="1"/>
</dbReference>
<evidence type="ECO:0000256" key="1">
    <source>
        <dbReference type="ARBA" id="ARBA00004429"/>
    </source>
</evidence>
<keyword evidence="5 9" id="KW-0812">Transmembrane</keyword>
<comment type="similarity">
    <text evidence="8 9">Belongs to the TRAP transporter small permease family.</text>
</comment>
<evidence type="ECO:0000256" key="8">
    <source>
        <dbReference type="ARBA" id="ARBA00038436"/>
    </source>
</evidence>
<evidence type="ECO:0000259" key="10">
    <source>
        <dbReference type="Pfam" id="PF04290"/>
    </source>
</evidence>
<feature type="domain" description="Tripartite ATP-independent periplasmic transporters DctQ component" evidence="10">
    <location>
        <begin position="29"/>
        <end position="161"/>
    </location>
</feature>
<dbReference type="InterPro" id="IPR007387">
    <property type="entry name" value="TRAP_DctQ"/>
</dbReference>
<dbReference type="EMBL" id="MFSP01000037">
    <property type="protein sequence ID" value="OGI68798.1"/>
    <property type="molecule type" value="Genomic_DNA"/>
</dbReference>
<dbReference type="PANTHER" id="PTHR35011:SF4">
    <property type="entry name" value="SLL1102 PROTEIN"/>
    <property type="match status" value="1"/>
</dbReference>
<name>A0A1F6VGU9_9PROT</name>
<reference evidence="11 12" key="1">
    <citation type="journal article" date="2016" name="Nat. Commun.">
        <title>Thousands of microbial genomes shed light on interconnected biogeochemical processes in an aquifer system.</title>
        <authorList>
            <person name="Anantharaman K."/>
            <person name="Brown C.T."/>
            <person name="Hug L.A."/>
            <person name="Sharon I."/>
            <person name="Castelle C.J."/>
            <person name="Probst A.J."/>
            <person name="Thomas B.C."/>
            <person name="Singh A."/>
            <person name="Wilkins M.J."/>
            <person name="Karaoz U."/>
            <person name="Brodie E.L."/>
            <person name="Williams K.H."/>
            <person name="Hubbard S.S."/>
            <person name="Banfield J.F."/>
        </authorList>
    </citation>
    <scope>NUCLEOTIDE SEQUENCE [LARGE SCALE GENOMIC DNA]</scope>
</reference>
<evidence type="ECO:0000313" key="12">
    <source>
        <dbReference type="Proteomes" id="UP000179076"/>
    </source>
</evidence>